<gene>
    <name evidence="5" type="ORF">GCM10007103_28400</name>
</gene>
<dbReference type="GO" id="GO:0051536">
    <property type="term" value="F:iron-sulfur cluster binding"/>
    <property type="evidence" value="ECO:0007669"/>
    <property type="project" value="UniProtKB-KW"/>
</dbReference>
<evidence type="ECO:0000313" key="6">
    <source>
        <dbReference type="Proteomes" id="UP000610456"/>
    </source>
</evidence>
<dbReference type="Gene3D" id="3.80.30.30">
    <property type="match status" value="1"/>
</dbReference>
<dbReference type="InterPro" id="IPR006638">
    <property type="entry name" value="Elp3/MiaA/NifB-like_rSAM"/>
</dbReference>
<proteinExistence type="predicted"/>
<feature type="domain" description="Radical SAM core" evidence="4">
    <location>
        <begin position="73"/>
        <end position="310"/>
    </location>
</feature>
<dbReference type="SFLD" id="SFLDS00029">
    <property type="entry name" value="Radical_SAM"/>
    <property type="match status" value="1"/>
</dbReference>
<name>A0A918SI65_9FLAO</name>
<keyword evidence="6" id="KW-1185">Reference proteome</keyword>
<dbReference type="EMBL" id="BMXB01000014">
    <property type="protein sequence ID" value="GHA45639.1"/>
    <property type="molecule type" value="Genomic_DNA"/>
</dbReference>
<keyword evidence="2" id="KW-0408">Iron</keyword>
<dbReference type="NCBIfam" id="NF033668">
    <property type="entry name" value="rSAM_PA0069"/>
    <property type="match status" value="1"/>
</dbReference>
<dbReference type="PANTHER" id="PTHR43432">
    <property type="entry name" value="SLR0285 PROTEIN"/>
    <property type="match status" value="1"/>
</dbReference>
<evidence type="ECO:0000256" key="3">
    <source>
        <dbReference type="ARBA" id="ARBA00023014"/>
    </source>
</evidence>
<evidence type="ECO:0000313" key="5">
    <source>
        <dbReference type="EMBL" id="GHA45639.1"/>
    </source>
</evidence>
<dbReference type="Pfam" id="PF04055">
    <property type="entry name" value="Radical_SAM"/>
    <property type="match status" value="1"/>
</dbReference>
<comment type="caution">
    <text evidence="5">The sequence shown here is derived from an EMBL/GenBank/DDBJ whole genome shotgun (WGS) entry which is preliminary data.</text>
</comment>
<reference evidence="5" key="1">
    <citation type="journal article" date="2014" name="Int. J. Syst. Evol. Microbiol.">
        <title>Complete genome sequence of Corynebacterium casei LMG S-19264T (=DSM 44701T), isolated from a smear-ripened cheese.</title>
        <authorList>
            <consortium name="US DOE Joint Genome Institute (JGI-PGF)"/>
            <person name="Walter F."/>
            <person name="Albersmeier A."/>
            <person name="Kalinowski J."/>
            <person name="Ruckert C."/>
        </authorList>
    </citation>
    <scope>NUCLEOTIDE SEQUENCE</scope>
    <source>
        <strain evidence="5">KCTC 12719</strain>
    </source>
</reference>
<dbReference type="InterPro" id="IPR040086">
    <property type="entry name" value="MJ0683-like"/>
</dbReference>
<dbReference type="PANTHER" id="PTHR43432:SF3">
    <property type="entry name" value="SLR0285 PROTEIN"/>
    <property type="match status" value="1"/>
</dbReference>
<dbReference type="GO" id="GO:0046872">
    <property type="term" value="F:metal ion binding"/>
    <property type="evidence" value="ECO:0007669"/>
    <property type="project" value="UniProtKB-KW"/>
</dbReference>
<dbReference type="AlphaFoldDB" id="A0A918SI65"/>
<sequence>MEIIHIFVAVERNDYIKGRGAQQQVANRFSLHSHEMRDDFLNYCAVEGEEANDSKTSFIETFPKTIVNKVTSPDVGMEFSLNPYQGCEHGCVYCYARNSHEYWGYGAGLDFEQKILVKRNAVELLEQKLRSKGWKAAPIVLSGNTDCYQPVEKKLKITRSLLQLFLKYKHPVGIITKNALIQRDLDILQELAKDNLVRVNLSITSLEEKTRRLLEPRTASIKKRLETVEKLHERGVPVNVMMAPIIPGINSHEVLPLVKEVAERGACGVGYTMVRLNGAIGEIFSQWIHKAMPHKAEKVLHQIAECHNGALNDSRFGARMKGDGKIADQVAQQFAIARKKYLSGRERPSLNCALHEQYKDGQLKLF</sequence>
<evidence type="ECO:0000256" key="2">
    <source>
        <dbReference type="ARBA" id="ARBA00023004"/>
    </source>
</evidence>
<dbReference type="InterPro" id="IPR058240">
    <property type="entry name" value="rSAM_sf"/>
</dbReference>
<evidence type="ECO:0000259" key="4">
    <source>
        <dbReference type="PROSITE" id="PS51918"/>
    </source>
</evidence>
<organism evidence="5 6">
    <name type="scientific">Salinimicrobium marinum</name>
    <dbReference type="NCBI Taxonomy" id="680283"/>
    <lineage>
        <taxon>Bacteria</taxon>
        <taxon>Pseudomonadati</taxon>
        <taxon>Bacteroidota</taxon>
        <taxon>Flavobacteriia</taxon>
        <taxon>Flavobacteriales</taxon>
        <taxon>Flavobacteriaceae</taxon>
        <taxon>Salinimicrobium</taxon>
    </lineage>
</organism>
<protein>
    <submittedName>
        <fullName evidence="5">Radical SAM protein</fullName>
    </submittedName>
</protein>
<keyword evidence="3" id="KW-0411">Iron-sulfur</keyword>
<dbReference type="InterPro" id="IPR007197">
    <property type="entry name" value="rSAM"/>
</dbReference>
<reference evidence="5" key="2">
    <citation type="submission" date="2020-09" db="EMBL/GenBank/DDBJ databases">
        <authorList>
            <person name="Sun Q."/>
            <person name="Kim S."/>
        </authorList>
    </citation>
    <scope>NUCLEOTIDE SEQUENCE</scope>
    <source>
        <strain evidence="5">KCTC 12719</strain>
    </source>
</reference>
<dbReference type="PROSITE" id="PS51918">
    <property type="entry name" value="RADICAL_SAM"/>
    <property type="match status" value="1"/>
</dbReference>
<dbReference type="RefSeq" id="WP_189605446.1">
    <property type="nucleotide sequence ID" value="NZ_BMXB01000014.1"/>
</dbReference>
<dbReference type="CDD" id="cd01335">
    <property type="entry name" value="Radical_SAM"/>
    <property type="match status" value="1"/>
</dbReference>
<dbReference type="SUPFAM" id="SSF102114">
    <property type="entry name" value="Radical SAM enzymes"/>
    <property type="match status" value="1"/>
</dbReference>
<accession>A0A918SI65</accession>
<dbReference type="GO" id="GO:0003824">
    <property type="term" value="F:catalytic activity"/>
    <property type="evidence" value="ECO:0007669"/>
    <property type="project" value="InterPro"/>
</dbReference>
<dbReference type="Proteomes" id="UP000610456">
    <property type="component" value="Unassembled WGS sequence"/>
</dbReference>
<dbReference type="SFLD" id="SFLDG01084">
    <property type="entry name" value="Uncharacterised_Radical_SAM_Su"/>
    <property type="match status" value="1"/>
</dbReference>
<evidence type="ECO:0000256" key="1">
    <source>
        <dbReference type="ARBA" id="ARBA00022723"/>
    </source>
</evidence>
<keyword evidence="1" id="KW-0479">Metal-binding</keyword>
<dbReference type="SMART" id="SM00729">
    <property type="entry name" value="Elp3"/>
    <property type="match status" value="1"/>
</dbReference>